<comment type="caution">
    <text evidence="6">The sequence shown here is derived from an EMBL/GenBank/DDBJ whole genome shotgun (WGS) entry which is preliminary data.</text>
</comment>
<dbReference type="AlphaFoldDB" id="X1C750"/>
<gene>
    <name evidence="6" type="ORF">S01H4_43989</name>
</gene>
<protein>
    <recommendedName>
        <fullName evidence="5">B12-dependent ribonucleotide reductase insertion domain-containing protein</fullName>
    </recommendedName>
</protein>
<feature type="domain" description="B12-dependent ribonucleotide reductase insertion" evidence="5">
    <location>
        <begin position="48"/>
        <end position="119"/>
    </location>
</feature>
<dbReference type="GO" id="GO:0004748">
    <property type="term" value="F:ribonucleoside-diphosphate reductase activity, thioredoxin disulfide as acceptor"/>
    <property type="evidence" value="ECO:0007669"/>
    <property type="project" value="TreeGrafter"/>
</dbReference>
<accession>X1C750</accession>
<dbReference type="PANTHER" id="PTHR43371:SF1">
    <property type="entry name" value="RIBONUCLEOSIDE-DIPHOSPHATE REDUCTASE"/>
    <property type="match status" value="1"/>
</dbReference>
<sequence>NNCGFASTEDIDIKGTIPFEWTMDALMLGVGVGFDTKGAGKIIIKKPKEDDFLFRIPDSREGWVEALKYTLEAYFFEKTLPKLDYSLIRPAGELIRGFGGIASGPEPLEKMIENIKDLLDQRIGDRLRSIDIVDIMNFIGKCVVAGNVRRSAEIALGDINDTEFITMKQDKEKLTSHRWASNNSIFAKIGMDYSFVAEQIAKNGEPGVLWLENSRDYSRMAEPPDYKDKKVAGVNPCGEQSLESYELCCLVESFPSNHESYEEFQDTLKYAYLYAKSVTLLNT</sequence>
<comment type="cofactor">
    <cofactor evidence="1">
        <name>adenosylcob(III)alamin</name>
        <dbReference type="ChEBI" id="CHEBI:18408"/>
    </cofactor>
</comment>
<dbReference type="Gene3D" id="3.20.70.20">
    <property type="match status" value="1"/>
</dbReference>
<proteinExistence type="predicted"/>
<name>X1C750_9ZZZZ</name>
<feature type="non-terminal residue" evidence="6">
    <location>
        <position position="283"/>
    </location>
</feature>
<evidence type="ECO:0000259" key="5">
    <source>
        <dbReference type="Pfam" id="PF21995"/>
    </source>
</evidence>
<evidence type="ECO:0000256" key="3">
    <source>
        <dbReference type="ARBA" id="ARBA00023002"/>
    </source>
</evidence>
<dbReference type="InterPro" id="IPR054158">
    <property type="entry name" value="RNR-II_ins_dom"/>
</dbReference>
<dbReference type="SUPFAM" id="SSF51998">
    <property type="entry name" value="PFL-like glycyl radical enzymes"/>
    <property type="match status" value="1"/>
</dbReference>
<evidence type="ECO:0000256" key="4">
    <source>
        <dbReference type="ARBA" id="ARBA00023285"/>
    </source>
</evidence>
<evidence type="ECO:0000256" key="1">
    <source>
        <dbReference type="ARBA" id="ARBA00001922"/>
    </source>
</evidence>
<reference evidence="6" key="1">
    <citation type="journal article" date="2014" name="Front. Microbiol.">
        <title>High frequency of phylogenetically diverse reductive dehalogenase-homologous genes in deep subseafloor sedimentary metagenomes.</title>
        <authorList>
            <person name="Kawai M."/>
            <person name="Futagami T."/>
            <person name="Toyoda A."/>
            <person name="Takaki Y."/>
            <person name="Nishi S."/>
            <person name="Hori S."/>
            <person name="Arai W."/>
            <person name="Tsubouchi T."/>
            <person name="Morono Y."/>
            <person name="Uchiyama I."/>
            <person name="Ito T."/>
            <person name="Fujiyama A."/>
            <person name="Inagaki F."/>
            <person name="Takami H."/>
        </authorList>
    </citation>
    <scope>NUCLEOTIDE SEQUENCE</scope>
    <source>
        <strain evidence="6">Expedition CK06-06</strain>
    </source>
</reference>
<keyword evidence="4" id="KW-0170">Cobalt</keyword>
<keyword evidence="3" id="KW-0560">Oxidoreductase</keyword>
<dbReference type="PANTHER" id="PTHR43371">
    <property type="entry name" value="VITAMIN B12-DEPENDENT RIBONUCLEOTIDE REDUCTASE"/>
    <property type="match status" value="1"/>
</dbReference>
<dbReference type="EMBL" id="BART01024329">
    <property type="protein sequence ID" value="GAH03207.1"/>
    <property type="molecule type" value="Genomic_DNA"/>
</dbReference>
<evidence type="ECO:0000256" key="2">
    <source>
        <dbReference type="ARBA" id="ARBA00022628"/>
    </source>
</evidence>
<feature type="non-terminal residue" evidence="6">
    <location>
        <position position="1"/>
    </location>
</feature>
<dbReference type="GO" id="GO:0031419">
    <property type="term" value="F:cobalamin binding"/>
    <property type="evidence" value="ECO:0007669"/>
    <property type="project" value="UniProtKB-KW"/>
</dbReference>
<dbReference type="Pfam" id="PF21995">
    <property type="entry name" value="RNR-II_ins_dom"/>
    <property type="match status" value="1"/>
</dbReference>
<evidence type="ECO:0000313" key="6">
    <source>
        <dbReference type="EMBL" id="GAH03207.1"/>
    </source>
</evidence>
<organism evidence="6">
    <name type="scientific">marine sediment metagenome</name>
    <dbReference type="NCBI Taxonomy" id="412755"/>
    <lineage>
        <taxon>unclassified sequences</taxon>
        <taxon>metagenomes</taxon>
        <taxon>ecological metagenomes</taxon>
    </lineage>
</organism>
<keyword evidence="2" id="KW-0846">Cobalamin</keyword>
<dbReference type="InterPro" id="IPR050862">
    <property type="entry name" value="RdRp_reductase_class-2"/>
</dbReference>